<evidence type="ECO:0000256" key="1">
    <source>
        <dbReference type="SAM" id="MobiDB-lite"/>
    </source>
</evidence>
<proteinExistence type="predicted"/>
<dbReference type="AlphaFoldDB" id="A0A2S9YU97"/>
<protein>
    <recommendedName>
        <fullName evidence="4">BNR repeat domain protein</fullName>
    </recommendedName>
</protein>
<accession>A0A2S9YU97</accession>
<name>A0A2S9YU97_9BACT</name>
<sequence length="331" mass="33898">MLLVGACTQPVAADDSSDGSGSGSESGEPHGAWQPVLQVDKEVGALMSVWGETPEDVYVVGGQPESGGGRVLHSVDGEWVVESLPADVSMLNWVYGVGDLVWSVGMDGAIVRREGGVWAAETSPTDRVLWGVWGASADELWAVGGDAVGDEPVLLRRDGASAAWASVELPELGVNSHGLFKVWGRAADDVWIVGDLGAALHYDGDAWTAHPDPAAVDIISVWGSDAEGVIAVGGRASGRINRVDGGSWAGETLAIPGLNGVWVDPEAGATAVGVQGTIIRISAGGYAAEAEDSGTNLVLHSVFGFAGGPRFAVGGSLLMPPPFTGVILRAD</sequence>
<comment type="caution">
    <text evidence="2">The sequence shown here is derived from an EMBL/GenBank/DDBJ whole genome shotgun (WGS) entry which is preliminary data.</text>
</comment>
<organism evidence="2 3">
    <name type="scientific">Enhygromyxa salina</name>
    <dbReference type="NCBI Taxonomy" id="215803"/>
    <lineage>
        <taxon>Bacteria</taxon>
        <taxon>Pseudomonadati</taxon>
        <taxon>Myxococcota</taxon>
        <taxon>Polyangia</taxon>
        <taxon>Nannocystales</taxon>
        <taxon>Nannocystaceae</taxon>
        <taxon>Enhygromyxa</taxon>
    </lineage>
</organism>
<dbReference type="Proteomes" id="UP000238823">
    <property type="component" value="Unassembled WGS sequence"/>
</dbReference>
<evidence type="ECO:0008006" key="4">
    <source>
        <dbReference type="Google" id="ProtNLM"/>
    </source>
</evidence>
<reference evidence="2 3" key="1">
    <citation type="submission" date="2018-03" db="EMBL/GenBank/DDBJ databases">
        <title>Draft Genome Sequences of the Obligatory Marine Myxobacteria Enhygromyxa salina SWB007.</title>
        <authorList>
            <person name="Poehlein A."/>
            <person name="Moghaddam J.A."/>
            <person name="Harms H."/>
            <person name="Alanjari M."/>
            <person name="Koenig G.M."/>
            <person name="Daniel R."/>
            <person name="Schaeberle T.F."/>
        </authorList>
    </citation>
    <scope>NUCLEOTIDE SEQUENCE [LARGE SCALE GENOMIC DNA]</scope>
    <source>
        <strain evidence="2 3">SWB007</strain>
    </source>
</reference>
<evidence type="ECO:0000313" key="3">
    <source>
        <dbReference type="Proteomes" id="UP000238823"/>
    </source>
</evidence>
<gene>
    <name evidence="2" type="ORF">ENSA7_15850</name>
</gene>
<dbReference type="EMBL" id="PVNL01000037">
    <property type="protein sequence ID" value="PRQ08685.1"/>
    <property type="molecule type" value="Genomic_DNA"/>
</dbReference>
<evidence type="ECO:0000313" key="2">
    <source>
        <dbReference type="EMBL" id="PRQ08685.1"/>
    </source>
</evidence>
<feature type="region of interest" description="Disordered" evidence="1">
    <location>
        <begin position="1"/>
        <end position="32"/>
    </location>
</feature>